<reference evidence="3" key="1">
    <citation type="submission" date="2006-06" db="EMBL/GenBank/DDBJ databases">
        <title>Complete sequence of chromosome of Chelativorans sp. BNC1.</title>
        <authorList>
            <consortium name="US DOE Joint Genome Institute"/>
            <person name="Copeland A."/>
            <person name="Lucas S."/>
            <person name="Lapidus A."/>
            <person name="Barry K."/>
            <person name="Detter J.C."/>
            <person name="Glavina del Rio T."/>
            <person name="Hammon N."/>
            <person name="Israni S."/>
            <person name="Dalin E."/>
            <person name="Tice H."/>
            <person name="Pitluck S."/>
            <person name="Chertkov O."/>
            <person name="Brettin T."/>
            <person name="Bruce D."/>
            <person name="Han C."/>
            <person name="Tapia R."/>
            <person name="Gilna P."/>
            <person name="Schmutz J."/>
            <person name="Larimer F."/>
            <person name="Land M."/>
            <person name="Hauser L."/>
            <person name="Kyrpides N."/>
            <person name="Mikhailova N."/>
            <person name="Richardson P."/>
        </authorList>
    </citation>
    <scope>NUCLEOTIDE SEQUENCE</scope>
    <source>
        <strain evidence="3">BNC1</strain>
    </source>
</reference>
<sequence>MTNSETTDRIAGLASKAGLEPAILMAVIEVETGGLAHTQVKGRQEPPIRFEGHYFDRRLPSEKQAIARREGLASPSAGSVKNPPSQAARWRMLQRAAEIDRKAAYESTSWGMGQVMGAHWAWLGYPSVEALVEEARGGVEGQVRLMLRYIEKAGLMEALRRRDWAAFARGYNGPGFARNSYHLRLALAYRRLAGQAVRSAPSQATTPLIRSGDRGAAVRNLQILLSAAGYPVSADGIFGAKTQQALLSFQRHHGLPADGIAGPATMKVLQGSLPRGGLLSLWRNLAGFCRRILQSLGVSG</sequence>
<dbReference type="AlphaFoldDB" id="Q11ER4"/>
<dbReference type="eggNOG" id="COG3409">
    <property type="taxonomic scope" value="Bacteria"/>
</dbReference>
<gene>
    <name evidence="3" type="ordered locus">Meso_2734</name>
</gene>
<evidence type="ECO:0000313" key="3">
    <source>
        <dbReference type="EMBL" id="ABG64111.1"/>
    </source>
</evidence>
<dbReference type="OrthoDB" id="1523598at2"/>
<feature type="domain" description="Peptidoglycan binding-like" evidence="1">
    <location>
        <begin position="214"/>
        <end position="269"/>
    </location>
</feature>
<dbReference type="Pfam" id="PF11860">
    <property type="entry name" value="Muramidase"/>
    <property type="match status" value="1"/>
</dbReference>
<feature type="domain" description="N-acetylmuramidase" evidence="2">
    <location>
        <begin position="20"/>
        <end position="192"/>
    </location>
</feature>
<dbReference type="EMBL" id="CP000390">
    <property type="protein sequence ID" value="ABG64111.1"/>
    <property type="molecule type" value="Genomic_DNA"/>
</dbReference>
<dbReference type="KEGG" id="mes:Meso_2734"/>
<accession>Q11ER4</accession>
<name>Q11ER4_CHESB</name>
<dbReference type="InterPro" id="IPR036366">
    <property type="entry name" value="PGBDSf"/>
</dbReference>
<dbReference type="InterPro" id="IPR036365">
    <property type="entry name" value="PGBD-like_sf"/>
</dbReference>
<evidence type="ECO:0000259" key="1">
    <source>
        <dbReference type="Pfam" id="PF01471"/>
    </source>
</evidence>
<dbReference type="InterPro" id="IPR002477">
    <property type="entry name" value="Peptidoglycan-bd-like"/>
</dbReference>
<dbReference type="Pfam" id="PF01471">
    <property type="entry name" value="PG_binding_1"/>
    <property type="match status" value="1"/>
</dbReference>
<dbReference type="Gene3D" id="1.10.101.10">
    <property type="entry name" value="PGBD-like superfamily/PGBD"/>
    <property type="match status" value="1"/>
</dbReference>
<protein>
    <submittedName>
        <fullName evidence="3">Peptidoglycan-binding domain 1</fullName>
    </submittedName>
</protein>
<dbReference type="HOGENOM" id="CLU_057859_0_0_5"/>
<evidence type="ECO:0000259" key="2">
    <source>
        <dbReference type="Pfam" id="PF11860"/>
    </source>
</evidence>
<organism evidence="3">
    <name type="scientific">Chelativorans sp. (strain BNC1)</name>
    <dbReference type="NCBI Taxonomy" id="266779"/>
    <lineage>
        <taxon>Bacteria</taxon>
        <taxon>Pseudomonadati</taxon>
        <taxon>Pseudomonadota</taxon>
        <taxon>Alphaproteobacteria</taxon>
        <taxon>Hyphomicrobiales</taxon>
        <taxon>Phyllobacteriaceae</taxon>
        <taxon>Chelativorans</taxon>
    </lineage>
</organism>
<dbReference type="InterPro" id="IPR024408">
    <property type="entry name" value="Muramidase"/>
</dbReference>
<dbReference type="SUPFAM" id="SSF47090">
    <property type="entry name" value="PGBD-like"/>
    <property type="match status" value="1"/>
</dbReference>
<proteinExistence type="predicted"/>